<dbReference type="SUPFAM" id="SSF57863">
    <property type="entry name" value="ArfGap/RecO-like zinc finger"/>
    <property type="match status" value="1"/>
</dbReference>
<organism evidence="10 11">
    <name type="scientific">Motiliproteus coralliicola</name>
    <dbReference type="NCBI Taxonomy" id="2283196"/>
    <lineage>
        <taxon>Bacteria</taxon>
        <taxon>Pseudomonadati</taxon>
        <taxon>Pseudomonadota</taxon>
        <taxon>Gammaproteobacteria</taxon>
        <taxon>Oceanospirillales</taxon>
        <taxon>Oceanospirillaceae</taxon>
        <taxon>Motiliproteus</taxon>
    </lineage>
</organism>
<dbReference type="PANTHER" id="PTHR33991">
    <property type="entry name" value="DNA REPAIR PROTEIN RECO"/>
    <property type="match status" value="1"/>
</dbReference>
<comment type="function">
    <text evidence="1 8">Involved in DNA repair and RecF pathway recombination.</text>
</comment>
<name>A0A369WLV9_9GAMM</name>
<accession>A0A369WLV9</accession>
<evidence type="ECO:0000256" key="2">
    <source>
        <dbReference type="ARBA" id="ARBA00007452"/>
    </source>
</evidence>
<evidence type="ECO:0000256" key="4">
    <source>
        <dbReference type="ARBA" id="ARBA00022763"/>
    </source>
</evidence>
<dbReference type="Pfam" id="PF11967">
    <property type="entry name" value="RecO_N"/>
    <property type="match status" value="1"/>
</dbReference>
<dbReference type="GO" id="GO:0043590">
    <property type="term" value="C:bacterial nucleoid"/>
    <property type="evidence" value="ECO:0007669"/>
    <property type="project" value="TreeGrafter"/>
</dbReference>
<dbReference type="EMBL" id="QQOH01000002">
    <property type="protein sequence ID" value="RDE22702.1"/>
    <property type="molecule type" value="Genomic_DNA"/>
</dbReference>
<dbReference type="PANTHER" id="PTHR33991:SF1">
    <property type="entry name" value="DNA REPAIR PROTEIN RECO"/>
    <property type="match status" value="1"/>
</dbReference>
<dbReference type="RefSeq" id="WP_114695335.1">
    <property type="nucleotide sequence ID" value="NZ_QQOH01000002.1"/>
</dbReference>
<comment type="similarity">
    <text evidence="2 8">Belongs to the RecO family.</text>
</comment>
<evidence type="ECO:0000256" key="1">
    <source>
        <dbReference type="ARBA" id="ARBA00003065"/>
    </source>
</evidence>
<evidence type="ECO:0000256" key="3">
    <source>
        <dbReference type="ARBA" id="ARBA00021310"/>
    </source>
</evidence>
<evidence type="ECO:0000313" key="11">
    <source>
        <dbReference type="Proteomes" id="UP000253769"/>
    </source>
</evidence>
<feature type="domain" description="DNA replication/recombination mediator RecO N-terminal" evidence="9">
    <location>
        <begin position="10"/>
        <end position="82"/>
    </location>
</feature>
<comment type="caution">
    <text evidence="10">The sequence shown here is derived from an EMBL/GenBank/DDBJ whole genome shotgun (WGS) entry which is preliminary data.</text>
</comment>
<dbReference type="InterPro" id="IPR012340">
    <property type="entry name" value="NA-bd_OB-fold"/>
</dbReference>
<evidence type="ECO:0000256" key="8">
    <source>
        <dbReference type="HAMAP-Rule" id="MF_00201"/>
    </source>
</evidence>
<dbReference type="Proteomes" id="UP000253769">
    <property type="component" value="Unassembled WGS sequence"/>
</dbReference>
<dbReference type="Pfam" id="PF02565">
    <property type="entry name" value="RecO_C"/>
    <property type="match status" value="1"/>
</dbReference>
<keyword evidence="6 8" id="KW-0234">DNA repair</keyword>
<evidence type="ECO:0000259" key="9">
    <source>
        <dbReference type="Pfam" id="PF11967"/>
    </source>
</evidence>
<evidence type="ECO:0000256" key="7">
    <source>
        <dbReference type="ARBA" id="ARBA00033409"/>
    </source>
</evidence>
<dbReference type="Gene3D" id="1.20.1440.120">
    <property type="entry name" value="Recombination protein O, C-terminal domain"/>
    <property type="match status" value="1"/>
</dbReference>
<dbReference type="HAMAP" id="MF_00201">
    <property type="entry name" value="RecO"/>
    <property type="match status" value="1"/>
</dbReference>
<gene>
    <name evidence="8 10" type="primary">recO</name>
    <name evidence="10" type="ORF">DV711_08980</name>
</gene>
<dbReference type="AlphaFoldDB" id="A0A369WLV9"/>
<dbReference type="InterPro" id="IPR022572">
    <property type="entry name" value="DNA_rep/recomb_RecO_N"/>
</dbReference>
<dbReference type="SUPFAM" id="SSF50249">
    <property type="entry name" value="Nucleic acid-binding proteins"/>
    <property type="match status" value="1"/>
</dbReference>
<keyword evidence="11" id="KW-1185">Reference proteome</keyword>
<dbReference type="NCBIfam" id="TIGR00613">
    <property type="entry name" value="reco"/>
    <property type="match status" value="1"/>
</dbReference>
<proteinExistence type="inferred from homology"/>
<dbReference type="Gene3D" id="2.40.50.140">
    <property type="entry name" value="Nucleic acid-binding proteins"/>
    <property type="match status" value="1"/>
</dbReference>
<evidence type="ECO:0000256" key="5">
    <source>
        <dbReference type="ARBA" id="ARBA00023172"/>
    </source>
</evidence>
<evidence type="ECO:0000313" key="10">
    <source>
        <dbReference type="EMBL" id="RDE22702.1"/>
    </source>
</evidence>
<dbReference type="InterPro" id="IPR042242">
    <property type="entry name" value="RecO_C"/>
</dbReference>
<evidence type="ECO:0000256" key="6">
    <source>
        <dbReference type="ARBA" id="ARBA00023204"/>
    </source>
</evidence>
<dbReference type="InterPro" id="IPR003717">
    <property type="entry name" value="RecO"/>
</dbReference>
<dbReference type="GO" id="GO:0006310">
    <property type="term" value="P:DNA recombination"/>
    <property type="evidence" value="ECO:0007669"/>
    <property type="project" value="UniProtKB-UniRule"/>
</dbReference>
<reference evidence="10 11" key="1">
    <citation type="submission" date="2018-07" db="EMBL/GenBank/DDBJ databases">
        <title>Motiliproteus coralliicola sp. nov., a bacterium isolated from Coral.</title>
        <authorList>
            <person name="Wang G."/>
        </authorList>
    </citation>
    <scope>NUCLEOTIDE SEQUENCE [LARGE SCALE GENOMIC DNA]</scope>
    <source>
        <strain evidence="10 11">C34</strain>
    </source>
</reference>
<keyword evidence="5 8" id="KW-0233">DNA recombination</keyword>
<dbReference type="OrthoDB" id="9804792at2"/>
<sequence length="247" mass="28317">MTTSADRFERQSGYVLHSRPYRETSALVDYFSQQQGLVRAVVKGVRGARSKQRMLTQPFQLMELNWRGRGELKTLLSGEPMGSLSLLQGRALWCGLYLNELTLRLIPPADPFPKLFAYYQLALERLTDPQQQEPVLRIYERQLLQQLGLGIDFDCCLNDQSIQAESAYRLDPHQGFIRSRQMESGGYQGRELLAIARDDFQDEEVRRTAKRLMRSLLAVHLGDRPLRSRELFQASPVAPHPPQEALS</sequence>
<keyword evidence="4 8" id="KW-0227">DNA damage</keyword>
<dbReference type="GO" id="GO:0006302">
    <property type="term" value="P:double-strand break repair"/>
    <property type="evidence" value="ECO:0007669"/>
    <property type="project" value="TreeGrafter"/>
</dbReference>
<dbReference type="InterPro" id="IPR037278">
    <property type="entry name" value="ARFGAP/RecO"/>
</dbReference>
<protein>
    <recommendedName>
        <fullName evidence="3 8">DNA repair protein RecO</fullName>
    </recommendedName>
    <alternativeName>
        <fullName evidence="7 8">Recombination protein O</fullName>
    </alternativeName>
</protein>